<comment type="caution">
    <text evidence="1">The sequence shown here is derived from an EMBL/GenBank/DDBJ whole genome shotgun (WGS) entry which is preliminary data.</text>
</comment>
<dbReference type="EMBL" id="CAJNDS010002231">
    <property type="protein sequence ID" value="CAE7384365.1"/>
    <property type="molecule type" value="Genomic_DNA"/>
</dbReference>
<dbReference type="AlphaFoldDB" id="A0A812Q958"/>
<dbReference type="Proteomes" id="UP000604046">
    <property type="component" value="Unassembled WGS sequence"/>
</dbReference>
<protein>
    <submittedName>
        <fullName evidence="1">Uncharacterized protein</fullName>
    </submittedName>
</protein>
<sequence>MSVEQTFSDTSSQEGFECKRPGYVQQLLDQAICSIQAATNPASRRRKRQKLQRRLSEFLDQEQYEEAMEQFKVLCETRLGYVWRVAEHSDMPCPRQPAVCYLQFNETSVQWEHSFRCFI</sequence>
<accession>A0A812Q958</accession>
<evidence type="ECO:0000313" key="2">
    <source>
        <dbReference type="Proteomes" id="UP000604046"/>
    </source>
</evidence>
<evidence type="ECO:0000313" key="1">
    <source>
        <dbReference type="EMBL" id="CAE7384365.1"/>
    </source>
</evidence>
<gene>
    <name evidence="1" type="ORF">SNAT2548_LOCUS20968</name>
</gene>
<name>A0A812Q958_9DINO</name>
<dbReference type="OrthoDB" id="419938at2759"/>
<organism evidence="1 2">
    <name type="scientific">Symbiodinium natans</name>
    <dbReference type="NCBI Taxonomy" id="878477"/>
    <lineage>
        <taxon>Eukaryota</taxon>
        <taxon>Sar</taxon>
        <taxon>Alveolata</taxon>
        <taxon>Dinophyceae</taxon>
        <taxon>Suessiales</taxon>
        <taxon>Symbiodiniaceae</taxon>
        <taxon>Symbiodinium</taxon>
    </lineage>
</organism>
<reference evidence="1" key="1">
    <citation type="submission" date="2021-02" db="EMBL/GenBank/DDBJ databases">
        <authorList>
            <person name="Dougan E. K."/>
            <person name="Rhodes N."/>
            <person name="Thang M."/>
            <person name="Chan C."/>
        </authorList>
    </citation>
    <scope>NUCLEOTIDE SEQUENCE</scope>
</reference>
<keyword evidence="2" id="KW-1185">Reference proteome</keyword>
<proteinExistence type="predicted"/>